<organism evidence="3">
    <name type="scientific">Arion vulgaris</name>
    <dbReference type="NCBI Taxonomy" id="1028688"/>
    <lineage>
        <taxon>Eukaryota</taxon>
        <taxon>Metazoa</taxon>
        <taxon>Spiralia</taxon>
        <taxon>Lophotrochozoa</taxon>
        <taxon>Mollusca</taxon>
        <taxon>Gastropoda</taxon>
        <taxon>Heterobranchia</taxon>
        <taxon>Euthyneura</taxon>
        <taxon>Panpulmonata</taxon>
        <taxon>Eupulmonata</taxon>
        <taxon>Stylommatophora</taxon>
        <taxon>Helicina</taxon>
        <taxon>Arionoidea</taxon>
        <taxon>Arionidae</taxon>
        <taxon>Arion</taxon>
    </lineage>
</organism>
<keyword evidence="2" id="KW-0812">Transmembrane</keyword>
<dbReference type="PANTHER" id="PTHR46145:SF4">
    <property type="entry name" value="HEPARANASE"/>
    <property type="match status" value="1"/>
</dbReference>
<dbReference type="Pfam" id="PF03662">
    <property type="entry name" value="Glyco_hydro_79n"/>
    <property type="match status" value="1"/>
</dbReference>
<proteinExistence type="inferred from homology"/>
<feature type="transmembrane region" description="Helical" evidence="2">
    <location>
        <begin position="12"/>
        <end position="31"/>
    </location>
</feature>
<gene>
    <name evidence="3" type="primary">ORF90708</name>
</gene>
<protein>
    <recommendedName>
        <fullName evidence="4">Heparanase</fullName>
    </recommendedName>
</protein>
<dbReference type="InterPro" id="IPR005199">
    <property type="entry name" value="Glyco_hydro_79"/>
</dbReference>
<dbReference type="GO" id="GO:0016020">
    <property type="term" value="C:membrane"/>
    <property type="evidence" value="ECO:0007669"/>
    <property type="project" value="InterPro"/>
</dbReference>
<dbReference type="PANTHER" id="PTHR46145">
    <property type="entry name" value="HEPARANASE"/>
    <property type="match status" value="1"/>
</dbReference>
<reference evidence="3" key="1">
    <citation type="submission" date="2014-12" db="EMBL/GenBank/DDBJ databases">
        <title>Insight into the proteome of Arion vulgaris.</title>
        <authorList>
            <person name="Aradska J."/>
            <person name="Bulat T."/>
            <person name="Smidak R."/>
            <person name="Sarate P."/>
            <person name="Gangsoo J."/>
            <person name="Sialana F."/>
            <person name="Bilban M."/>
            <person name="Lubec G."/>
        </authorList>
    </citation>
    <scope>NUCLEOTIDE SEQUENCE</scope>
    <source>
        <tissue evidence="3">Skin</tissue>
    </source>
</reference>
<evidence type="ECO:0000256" key="1">
    <source>
        <dbReference type="ARBA" id="ARBA00009800"/>
    </source>
</evidence>
<keyword evidence="2" id="KW-0472">Membrane</keyword>
<dbReference type="EMBL" id="HACG01027490">
    <property type="protein sequence ID" value="CEK74355.1"/>
    <property type="molecule type" value="Transcribed_RNA"/>
</dbReference>
<dbReference type="SUPFAM" id="SSF51445">
    <property type="entry name" value="(Trans)glycosidases"/>
    <property type="match status" value="1"/>
</dbReference>
<evidence type="ECO:0000313" key="3">
    <source>
        <dbReference type="EMBL" id="CEK74355.1"/>
    </source>
</evidence>
<keyword evidence="2" id="KW-1133">Transmembrane helix</keyword>
<dbReference type="Gene3D" id="3.20.20.80">
    <property type="entry name" value="Glycosidases"/>
    <property type="match status" value="1"/>
</dbReference>
<sequence>MHFKNNKQNHSRIIYFVINCILWAFILSLVWGGSHLVTGSPYVEDFKVLSDPVSEAISYRVFANITSSLHKTDTKFLSLTIDTYDLRYNWEEFFFKSKKLHNLAAALSPSDLRFGGTYSDFLTFDPTATHFTENNLLKNIRRAYQIDFGIFNRRFTIEEFTMSGSQWSSLNTFIEEVGWDLLYDVNLFKWNDGMWDPTNLELLLDYSSESGFKIPYFQLGNEPNTYPHNFNVTIPPETLTADLLALKAVLSKYPLYKDSSLFGPDVTNLNVPHRSVQYLSEFITAGAYNVVSGITLHHYYMNGKTAVQMDFLNLTIMNSMKRELELAVNIAATSPIPLPISITETSTCFAGGAPGLSDSYIGSFLWLDKLGLSAQYGVARVFRQTFLGTPDGLLADNMNPNPDFYLSVLFKKLIEGPVFNVSIDPQDENLRIYIHCARRKLYKAGAIVIYYLNVQANEAILDFPQFQDADLDLYLFTPGDDGLISRHFRLNNELVLMPHASLPPLRPQPHKGKVTVSPVSFGFIVIRNANVQLCIKHFAHQK</sequence>
<dbReference type="InterPro" id="IPR017853">
    <property type="entry name" value="GH"/>
</dbReference>
<comment type="similarity">
    <text evidence="1">Belongs to the glycosyl hydrolase 79 family.</text>
</comment>
<dbReference type="AlphaFoldDB" id="A0A0B7A307"/>
<dbReference type="GO" id="GO:0016798">
    <property type="term" value="F:hydrolase activity, acting on glycosyl bonds"/>
    <property type="evidence" value="ECO:0007669"/>
    <property type="project" value="InterPro"/>
</dbReference>
<evidence type="ECO:0008006" key="4">
    <source>
        <dbReference type="Google" id="ProtNLM"/>
    </source>
</evidence>
<dbReference type="GO" id="GO:0005615">
    <property type="term" value="C:extracellular space"/>
    <property type="evidence" value="ECO:0007669"/>
    <property type="project" value="TreeGrafter"/>
</dbReference>
<name>A0A0B7A307_9EUPU</name>
<evidence type="ECO:0000256" key="2">
    <source>
        <dbReference type="SAM" id="Phobius"/>
    </source>
</evidence>
<accession>A0A0B7A307</accession>
<dbReference type="GO" id="GO:0031012">
    <property type="term" value="C:extracellular matrix"/>
    <property type="evidence" value="ECO:0007669"/>
    <property type="project" value="TreeGrafter"/>
</dbReference>